<evidence type="ECO:0000313" key="2">
    <source>
        <dbReference type="Proteomes" id="UP001500326"/>
    </source>
</evidence>
<reference evidence="2" key="1">
    <citation type="journal article" date="2019" name="Int. J. Syst. Evol. Microbiol.">
        <title>The Global Catalogue of Microorganisms (GCM) 10K type strain sequencing project: providing services to taxonomists for standard genome sequencing and annotation.</title>
        <authorList>
            <consortium name="The Broad Institute Genomics Platform"/>
            <consortium name="The Broad Institute Genome Sequencing Center for Infectious Disease"/>
            <person name="Wu L."/>
            <person name="Ma J."/>
        </authorList>
    </citation>
    <scope>NUCLEOTIDE SEQUENCE [LARGE SCALE GENOMIC DNA]</scope>
    <source>
        <strain evidence="2">JCM 14902</strain>
    </source>
</reference>
<dbReference type="EMBL" id="BAAAOH010000001">
    <property type="protein sequence ID" value="GAA1975788.1"/>
    <property type="molecule type" value="Genomic_DNA"/>
</dbReference>
<name>A0ABP5D9C3_9MICO</name>
<sequence length="83" mass="9077">MIESRVPLAHLAALTDTNGVFEHAEFERPRTDHGYCLDDAARALIVAAREDHSPESARIAAVCFAFDCWGFSLTSRPGTVGCR</sequence>
<proteinExistence type="predicted"/>
<accession>A0ABP5D9C3</accession>
<protein>
    <submittedName>
        <fullName evidence="1">Uncharacterized protein</fullName>
    </submittedName>
</protein>
<dbReference type="Proteomes" id="UP001500326">
    <property type="component" value="Unassembled WGS sequence"/>
</dbReference>
<organism evidence="1 2">
    <name type="scientific">Microbacterium pumilum</name>
    <dbReference type="NCBI Taxonomy" id="344165"/>
    <lineage>
        <taxon>Bacteria</taxon>
        <taxon>Bacillati</taxon>
        <taxon>Actinomycetota</taxon>
        <taxon>Actinomycetes</taxon>
        <taxon>Micrococcales</taxon>
        <taxon>Microbacteriaceae</taxon>
        <taxon>Microbacterium</taxon>
    </lineage>
</organism>
<evidence type="ECO:0000313" key="1">
    <source>
        <dbReference type="EMBL" id="GAA1975788.1"/>
    </source>
</evidence>
<dbReference type="RefSeq" id="WP_344058359.1">
    <property type="nucleotide sequence ID" value="NZ_BAAAOH010000001.1"/>
</dbReference>
<comment type="caution">
    <text evidence="1">The sequence shown here is derived from an EMBL/GenBank/DDBJ whole genome shotgun (WGS) entry which is preliminary data.</text>
</comment>
<gene>
    <name evidence="1" type="ORF">GCM10009777_05870</name>
</gene>
<keyword evidence="2" id="KW-1185">Reference proteome</keyword>